<evidence type="ECO:0000313" key="2">
    <source>
        <dbReference type="EMBL" id="QXH37106.1"/>
    </source>
</evidence>
<dbReference type="Proteomes" id="UP001047646">
    <property type="component" value="Chromosome"/>
</dbReference>
<evidence type="ECO:0000313" key="3">
    <source>
        <dbReference type="Proteomes" id="UP001047646"/>
    </source>
</evidence>
<dbReference type="Pfam" id="PF00534">
    <property type="entry name" value="Glycos_transf_1"/>
    <property type="match status" value="1"/>
</dbReference>
<dbReference type="PANTHER" id="PTHR12526:SF637">
    <property type="entry name" value="GLYCOSYLTRANSFERASE EPSF-RELATED"/>
    <property type="match status" value="1"/>
</dbReference>
<reference evidence="2" key="1">
    <citation type="journal article" date="2021" name="Microorganisms">
        <title>The Ever-Expanding Pseudomonas Genus: Description of 43 New Species and Partition of the Pseudomonas putida Group.</title>
        <authorList>
            <person name="Girard L."/>
            <person name="Lood C."/>
            <person name="Hofte M."/>
            <person name="Vandamme P."/>
            <person name="Rokni-Zadeh H."/>
            <person name="van Noort V."/>
            <person name="Lavigne R."/>
            <person name="De Mot R."/>
        </authorList>
    </citation>
    <scope>NUCLEOTIDE SEQUENCE</scope>
    <source>
        <strain evidence="2">COW39</strain>
    </source>
</reference>
<accession>A0ABX8MFS3</accession>
<dbReference type="InterPro" id="IPR001296">
    <property type="entry name" value="Glyco_trans_1"/>
</dbReference>
<proteinExistence type="predicted"/>
<dbReference type="PANTHER" id="PTHR12526">
    <property type="entry name" value="GLYCOSYLTRANSFERASE"/>
    <property type="match status" value="1"/>
</dbReference>
<gene>
    <name evidence="2" type="ORF">KSS95_09845</name>
</gene>
<name>A0ABX8MFS3_9PSED</name>
<dbReference type="EC" id="2.4.-.-" evidence="2"/>
<organism evidence="2 3">
    <name type="scientific">Pseudomonas muyukensis</name>
    <dbReference type="NCBI Taxonomy" id="2842357"/>
    <lineage>
        <taxon>Bacteria</taxon>
        <taxon>Pseudomonadati</taxon>
        <taxon>Pseudomonadota</taxon>
        <taxon>Gammaproteobacteria</taxon>
        <taxon>Pseudomonadales</taxon>
        <taxon>Pseudomonadaceae</taxon>
        <taxon>Pseudomonas</taxon>
    </lineage>
</organism>
<keyword evidence="2" id="KW-0328">Glycosyltransferase</keyword>
<dbReference type="EMBL" id="CP077073">
    <property type="protein sequence ID" value="QXH37106.1"/>
    <property type="molecule type" value="Genomic_DNA"/>
</dbReference>
<evidence type="ECO:0000259" key="1">
    <source>
        <dbReference type="Pfam" id="PF00534"/>
    </source>
</evidence>
<dbReference type="RefSeq" id="WP_217853492.1">
    <property type="nucleotide sequence ID" value="NZ_CP077073.1"/>
</dbReference>
<keyword evidence="2" id="KW-0808">Transferase</keyword>
<feature type="domain" description="Glycosyl transferase family 1" evidence="1">
    <location>
        <begin position="271"/>
        <end position="401"/>
    </location>
</feature>
<protein>
    <submittedName>
        <fullName evidence="2">Glycosyltransferase</fullName>
        <ecNumber evidence="2">2.4.-.-</ecNumber>
    </submittedName>
</protein>
<sequence>MTLDVSLSGPGNAGKKVVHLSTNDFGGAGSAALRFHRSLLGAGYASQMYVAESKAPCASVLPVVSQVLMVRAKRLARRLLPKKLFARVRSVVSERAIFSAQRKYLYFSVGESSERGLNPELVAKITEADVLFVHWVAGFVNTFDVLQIQKRTGCKVYYTSMDMAHLTGGCHYYWQCEGYRTDCSDCPALDQRHKNYAAYQMRAKSLNILQMGATLLSCSQRIHQAGQASAIPYADYAVLPLPLDSELFTPAPGGAGRQQFRFMTNAHDAGDPRKGFEYLQQVLVLLEQQLAEHESIELLCLDPERLRSLGLERVKLARFDFCHGDAALAALYKQLDLFVSTSIEDAGPMMVGEALMCGVPVVAFDVGIAPEVVKDGANGYIVDRLDVRHMAARILELYRSRGDGLDKPAVIHEDASRVFGQRNWNTRVAELISAGQ</sequence>
<dbReference type="GO" id="GO:0016757">
    <property type="term" value="F:glycosyltransferase activity"/>
    <property type="evidence" value="ECO:0007669"/>
    <property type="project" value="UniProtKB-KW"/>
</dbReference>
<keyword evidence="3" id="KW-1185">Reference proteome</keyword>